<dbReference type="EMBL" id="JAJAGQ010000007">
    <property type="protein sequence ID" value="KAJ8557569.1"/>
    <property type="molecule type" value="Genomic_DNA"/>
</dbReference>
<protein>
    <submittedName>
        <fullName evidence="1">Uncharacterized protein</fullName>
    </submittedName>
</protein>
<name>A0A9Q1MEX1_9SOLA</name>
<evidence type="ECO:0000313" key="2">
    <source>
        <dbReference type="Proteomes" id="UP001152561"/>
    </source>
</evidence>
<keyword evidence="2" id="KW-1185">Reference proteome</keyword>
<comment type="caution">
    <text evidence="1">The sequence shown here is derived from an EMBL/GenBank/DDBJ whole genome shotgun (WGS) entry which is preliminary data.</text>
</comment>
<dbReference type="Proteomes" id="UP001152561">
    <property type="component" value="Unassembled WGS sequence"/>
</dbReference>
<dbReference type="AlphaFoldDB" id="A0A9Q1MEX1"/>
<organism evidence="1 2">
    <name type="scientific">Anisodus acutangulus</name>
    <dbReference type="NCBI Taxonomy" id="402998"/>
    <lineage>
        <taxon>Eukaryota</taxon>
        <taxon>Viridiplantae</taxon>
        <taxon>Streptophyta</taxon>
        <taxon>Embryophyta</taxon>
        <taxon>Tracheophyta</taxon>
        <taxon>Spermatophyta</taxon>
        <taxon>Magnoliopsida</taxon>
        <taxon>eudicotyledons</taxon>
        <taxon>Gunneridae</taxon>
        <taxon>Pentapetalae</taxon>
        <taxon>asterids</taxon>
        <taxon>lamiids</taxon>
        <taxon>Solanales</taxon>
        <taxon>Solanaceae</taxon>
        <taxon>Solanoideae</taxon>
        <taxon>Hyoscyameae</taxon>
        <taxon>Anisodus</taxon>
    </lineage>
</organism>
<accession>A0A9Q1MEX1</accession>
<evidence type="ECO:0000313" key="1">
    <source>
        <dbReference type="EMBL" id="KAJ8557569.1"/>
    </source>
</evidence>
<sequence>MQAFLVDLLDCMLSCRFGNFLCNSWACPSEAQGGEVEAECRKLSRQFSELQRAKVAAEARLNDINVTVESLVAELRNEKLVSTSARDGVKRASKETATTTRAVQSLGFNVYFSADGDGNVGIERNPTEIPQRSVCSVSTKDSNGSMPHSEKAGLSELVTVMQDNVSDNPFIRVCGSLCPMHTKDGGCRWPNADCAQFQSQFVGLQANFDAFDRLSIYDSYFGT</sequence>
<dbReference type="OrthoDB" id="271628at2759"/>
<proteinExistence type="predicted"/>
<reference evidence="2" key="1">
    <citation type="journal article" date="2023" name="Proc. Natl. Acad. Sci. U.S.A.">
        <title>Genomic and structural basis for evolution of tropane alkaloid biosynthesis.</title>
        <authorList>
            <person name="Wanga Y.-J."/>
            <person name="Taina T."/>
            <person name="Yua J.-Y."/>
            <person name="Lia J."/>
            <person name="Xua B."/>
            <person name="Chenc J."/>
            <person name="D'Auriad J.C."/>
            <person name="Huanga J.-P."/>
            <person name="Huanga S.-X."/>
        </authorList>
    </citation>
    <scope>NUCLEOTIDE SEQUENCE [LARGE SCALE GENOMIC DNA]</scope>
    <source>
        <strain evidence="2">cv. KIB-2019</strain>
    </source>
</reference>
<gene>
    <name evidence="1" type="ORF">K7X08_003194</name>
</gene>